<evidence type="ECO:0000256" key="2">
    <source>
        <dbReference type="SAM" id="Phobius"/>
    </source>
</evidence>
<dbReference type="InterPro" id="IPR051686">
    <property type="entry name" value="Lipoprotein_DolP"/>
</dbReference>
<feature type="domain" description="BON" evidence="3">
    <location>
        <begin position="25"/>
        <end position="93"/>
    </location>
</feature>
<dbReference type="RefSeq" id="WP_212990814.1">
    <property type="nucleotide sequence ID" value="NZ_BAABEA010000025.1"/>
</dbReference>
<dbReference type="PROSITE" id="PS50914">
    <property type="entry name" value="BON"/>
    <property type="match status" value="1"/>
</dbReference>
<organism evidence="4 5">
    <name type="scientific">Actinoplanes auranticolor</name>
    <dbReference type="NCBI Taxonomy" id="47988"/>
    <lineage>
        <taxon>Bacteria</taxon>
        <taxon>Bacillati</taxon>
        <taxon>Actinomycetota</taxon>
        <taxon>Actinomycetes</taxon>
        <taxon>Micromonosporales</taxon>
        <taxon>Micromonosporaceae</taxon>
        <taxon>Actinoplanes</taxon>
    </lineage>
</organism>
<protein>
    <recommendedName>
        <fullName evidence="3">BON domain-containing protein</fullName>
    </recommendedName>
</protein>
<dbReference type="AlphaFoldDB" id="A0A919SGF0"/>
<feature type="transmembrane region" description="Helical" evidence="2">
    <location>
        <begin position="156"/>
        <end position="172"/>
    </location>
</feature>
<sequence length="176" mass="19123">MMMWPLPEDGPSPDGRRRSPATDDPDLWLTYQVADALLSDVRTRHRRVTVRVHNRVVLLSGTVDRQVHKQAVGDAARDVTGVVDVCNAIRVTGDKAGSCAGSTDEFQRIVDRLRAEQPPTTDRSAASAGHPVVWAASAAGVWGLLTMLMVSSQWTAVALTCLTVGLILTVASRRRR</sequence>
<dbReference type="Pfam" id="PF04972">
    <property type="entry name" value="BON"/>
    <property type="match status" value="1"/>
</dbReference>
<evidence type="ECO:0000313" key="4">
    <source>
        <dbReference type="EMBL" id="GIM71932.1"/>
    </source>
</evidence>
<reference evidence="4" key="1">
    <citation type="submission" date="2021-03" db="EMBL/GenBank/DDBJ databases">
        <title>Whole genome shotgun sequence of Actinoplanes auranticolor NBRC 12245.</title>
        <authorList>
            <person name="Komaki H."/>
            <person name="Tamura T."/>
        </authorList>
    </citation>
    <scope>NUCLEOTIDE SEQUENCE</scope>
    <source>
        <strain evidence="4">NBRC 12245</strain>
    </source>
</reference>
<keyword evidence="5" id="KW-1185">Reference proteome</keyword>
<dbReference type="Gene3D" id="3.30.1340.30">
    <property type="match status" value="1"/>
</dbReference>
<evidence type="ECO:0000259" key="3">
    <source>
        <dbReference type="PROSITE" id="PS50914"/>
    </source>
</evidence>
<dbReference type="EMBL" id="BOQL01000038">
    <property type="protein sequence ID" value="GIM71932.1"/>
    <property type="molecule type" value="Genomic_DNA"/>
</dbReference>
<evidence type="ECO:0000256" key="1">
    <source>
        <dbReference type="SAM" id="MobiDB-lite"/>
    </source>
</evidence>
<dbReference type="InterPro" id="IPR007055">
    <property type="entry name" value="BON_dom"/>
</dbReference>
<gene>
    <name evidence="4" type="ORF">Aau02nite_48440</name>
</gene>
<keyword evidence="2" id="KW-1133">Transmembrane helix</keyword>
<keyword evidence="2" id="KW-0472">Membrane</keyword>
<evidence type="ECO:0000313" key="5">
    <source>
        <dbReference type="Proteomes" id="UP000681340"/>
    </source>
</evidence>
<accession>A0A919SGF0</accession>
<proteinExistence type="predicted"/>
<dbReference type="PANTHER" id="PTHR34606:SF15">
    <property type="entry name" value="BON DOMAIN-CONTAINING PROTEIN"/>
    <property type="match status" value="1"/>
</dbReference>
<feature type="region of interest" description="Disordered" evidence="1">
    <location>
        <begin position="1"/>
        <end position="24"/>
    </location>
</feature>
<comment type="caution">
    <text evidence="4">The sequence shown here is derived from an EMBL/GenBank/DDBJ whole genome shotgun (WGS) entry which is preliminary data.</text>
</comment>
<keyword evidence="2" id="KW-0812">Transmembrane</keyword>
<name>A0A919SGF0_9ACTN</name>
<dbReference type="PANTHER" id="PTHR34606">
    <property type="entry name" value="BON DOMAIN-CONTAINING PROTEIN"/>
    <property type="match status" value="1"/>
</dbReference>
<dbReference type="Proteomes" id="UP000681340">
    <property type="component" value="Unassembled WGS sequence"/>
</dbReference>